<feature type="transmembrane region" description="Helical" evidence="6">
    <location>
        <begin position="726"/>
        <end position="749"/>
    </location>
</feature>
<evidence type="ECO:0000256" key="4">
    <source>
        <dbReference type="ARBA" id="ARBA00022989"/>
    </source>
</evidence>
<dbReference type="InterPro" id="IPR003838">
    <property type="entry name" value="ABC3_permease_C"/>
</dbReference>
<keyword evidence="5 6" id="KW-0472">Membrane</keyword>
<keyword evidence="2" id="KW-1003">Cell membrane</keyword>
<dbReference type="PANTHER" id="PTHR30287">
    <property type="entry name" value="MEMBRANE COMPONENT OF PREDICTED ABC SUPERFAMILY METABOLITE UPTAKE TRANSPORTER"/>
    <property type="match status" value="1"/>
</dbReference>
<comment type="subcellular location">
    <subcellularLocation>
        <location evidence="1">Cell membrane</location>
        <topology evidence="1">Multi-pass membrane protein</topology>
    </subcellularLocation>
</comment>
<feature type="transmembrane region" description="Helical" evidence="6">
    <location>
        <begin position="331"/>
        <end position="353"/>
    </location>
</feature>
<dbReference type="InterPro" id="IPR038766">
    <property type="entry name" value="Membrane_comp_ABC_pdt"/>
</dbReference>
<dbReference type="EMBL" id="JBHSOD010000022">
    <property type="protein sequence ID" value="MFC5886996.1"/>
    <property type="molecule type" value="Genomic_DNA"/>
</dbReference>
<evidence type="ECO:0000256" key="5">
    <source>
        <dbReference type="ARBA" id="ARBA00023136"/>
    </source>
</evidence>
<feature type="transmembrane region" description="Helical" evidence="6">
    <location>
        <begin position="503"/>
        <end position="522"/>
    </location>
</feature>
<evidence type="ECO:0000313" key="8">
    <source>
        <dbReference type="EMBL" id="MFC5886996.1"/>
    </source>
</evidence>
<keyword evidence="4 6" id="KW-1133">Transmembrane helix</keyword>
<feature type="domain" description="ABC3 transporter permease C-terminal" evidence="7">
    <location>
        <begin position="283"/>
        <end position="395"/>
    </location>
</feature>
<sequence>MLLSYALQSLRTRRASFAGAFVALFFAALTVTACGTLLETGLRGEVRAERFAGTPIVVAGDQQVHKTIVKDKGNGKTKTKEKAKPLAERVWLPEELTARIAAVPGVRAAVPELDFPARTVAAGGRPGDDRPSYGHSWESAALTPFTLAEGREPVAADELVLDTGAAARAGLRVGDRVTVRATRAPVEYRITGLAVPRGVELAEQNALFFSPAEARRLADHPGRVSAIGVLPAPGTDAAALAGRLGPVLAGSGAVVHRGADRGLAEFPDAANARVKLVSMGGAIGGTALLVAVLVVSGTFALTIQQRSREIALLRAVAATPAQVRRLIGREALLLGMAGGVLGSLAGLPAGRLLHEGFVDLGAVPGTLNLAQSVFPMAVGVLAALFGGWAAARISARRASRIRPGQALAEAAVEVRTGGGIRTAAGLVALAGGVTLVAVLSALDTEKASTPVTFATVLVLAIAVSLLGPVLARVAAAVIGGVLRLSRVSGHLAAANLRAEARRTGAVAAPLALLTAMVCTVLFTQATLDGAAGRQAEEGVRAPWTLAASAPGVPGEAAQAVRALPGVAAVTEVVRSSVRIDLEKYSAQGVTTAGLTAAWDPRVTAGTLTGFGDGDLAVSETAAGALGVHPGSVVRLTLGDGTPAELTVRAVYARGLGFGDLTLSHALLARHVDDPLAAAVLVAADGGVTRERLTAAVAGYPDVRVLDRAQAGEIAAEGRRTGAEVNLLGMGLVLGFAGISVVNTLAMATADRRREFALLRLAGTTRRQILRMLRLEAVAVAVTGAVLGTAIAGAVLTAFSVGMTGSAEPAWPWADYAGVLAVTAVLALAATALPGRAALRGPALAARG</sequence>
<evidence type="ECO:0000256" key="3">
    <source>
        <dbReference type="ARBA" id="ARBA00022692"/>
    </source>
</evidence>
<feature type="transmembrane region" description="Helical" evidence="6">
    <location>
        <begin position="373"/>
        <end position="391"/>
    </location>
</feature>
<keyword evidence="3 6" id="KW-0812">Transmembrane</keyword>
<comment type="caution">
    <text evidence="8">The sequence shown here is derived from an EMBL/GenBank/DDBJ whole genome shotgun (WGS) entry which is preliminary data.</text>
</comment>
<feature type="transmembrane region" description="Helical" evidence="6">
    <location>
        <begin position="812"/>
        <end position="832"/>
    </location>
</feature>
<keyword evidence="9" id="KW-1185">Reference proteome</keyword>
<feature type="transmembrane region" description="Helical" evidence="6">
    <location>
        <begin position="454"/>
        <end position="482"/>
    </location>
</feature>
<dbReference type="Pfam" id="PF02687">
    <property type="entry name" value="FtsX"/>
    <property type="match status" value="2"/>
</dbReference>
<dbReference type="RefSeq" id="WP_313764908.1">
    <property type="nucleotide sequence ID" value="NZ_BAAAVH010000051.1"/>
</dbReference>
<protein>
    <submittedName>
        <fullName evidence="8">FtsX-like permease family protein</fullName>
    </submittedName>
</protein>
<feature type="domain" description="ABC3 transporter permease C-terminal" evidence="7">
    <location>
        <begin position="729"/>
        <end position="839"/>
    </location>
</feature>
<evidence type="ECO:0000256" key="6">
    <source>
        <dbReference type="SAM" id="Phobius"/>
    </source>
</evidence>
<accession>A0ABW1EXY3</accession>
<proteinExistence type="predicted"/>
<reference evidence="9" key="1">
    <citation type="journal article" date="2019" name="Int. J. Syst. Evol. Microbiol.">
        <title>The Global Catalogue of Microorganisms (GCM) 10K type strain sequencing project: providing services to taxonomists for standard genome sequencing and annotation.</title>
        <authorList>
            <consortium name="The Broad Institute Genomics Platform"/>
            <consortium name="The Broad Institute Genome Sequencing Center for Infectious Disease"/>
            <person name="Wu L."/>
            <person name="Ma J."/>
        </authorList>
    </citation>
    <scope>NUCLEOTIDE SEQUENCE [LARGE SCALE GENOMIC DNA]</scope>
    <source>
        <strain evidence="9">CGMCC 4.1469</strain>
    </source>
</reference>
<dbReference type="PANTHER" id="PTHR30287:SF1">
    <property type="entry name" value="INNER MEMBRANE PROTEIN"/>
    <property type="match status" value="1"/>
</dbReference>
<evidence type="ECO:0000259" key="7">
    <source>
        <dbReference type="Pfam" id="PF02687"/>
    </source>
</evidence>
<feature type="transmembrane region" description="Helical" evidence="6">
    <location>
        <begin position="776"/>
        <end position="800"/>
    </location>
</feature>
<dbReference type="Proteomes" id="UP001596067">
    <property type="component" value="Unassembled WGS sequence"/>
</dbReference>
<name>A0ABW1EXY3_9ACTN</name>
<evidence type="ECO:0000313" key="9">
    <source>
        <dbReference type="Proteomes" id="UP001596067"/>
    </source>
</evidence>
<gene>
    <name evidence="8" type="ORF">ACFP0N_18665</name>
</gene>
<feature type="transmembrane region" description="Helical" evidence="6">
    <location>
        <begin position="423"/>
        <end position="442"/>
    </location>
</feature>
<evidence type="ECO:0000256" key="1">
    <source>
        <dbReference type="ARBA" id="ARBA00004651"/>
    </source>
</evidence>
<organism evidence="8 9">
    <name type="scientific">Kitasatospora aburaviensis</name>
    <dbReference type="NCBI Taxonomy" id="67265"/>
    <lineage>
        <taxon>Bacteria</taxon>
        <taxon>Bacillati</taxon>
        <taxon>Actinomycetota</taxon>
        <taxon>Actinomycetes</taxon>
        <taxon>Kitasatosporales</taxon>
        <taxon>Streptomycetaceae</taxon>
        <taxon>Kitasatospora</taxon>
    </lineage>
</organism>
<evidence type="ECO:0000256" key="2">
    <source>
        <dbReference type="ARBA" id="ARBA00022475"/>
    </source>
</evidence>
<feature type="transmembrane region" description="Helical" evidence="6">
    <location>
        <begin position="276"/>
        <end position="303"/>
    </location>
</feature>